<keyword evidence="8" id="KW-0539">Nucleus</keyword>
<dbReference type="OMA" id="VRMIPTK"/>
<feature type="region of interest" description="Disordered" evidence="10">
    <location>
        <begin position="113"/>
        <end position="151"/>
    </location>
</feature>
<proteinExistence type="inferred from homology"/>
<dbReference type="GO" id="GO:0005681">
    <property type="term" value="C:spliceosomal complex"/>
    <property type="evidence" value="ECO:0007669"/>
    <property type="project" value="UniProtKB-KW"/>
</dbReference>
<reference evidence="11 12" key="1">
    <citation type="journal article" date="2019" name="Mol. Biol. Evol.">
        <title>Blast fungal genomes show frequent chromosomal changes, gene gains and losses, and effector gene turnover.</title>
        <authorList>
            <person name="Gomez Luciano L.B."/>
            <person name="Jason Tsai I."/>
            <person name="Chuma I."/>
            <person name="Tosa Y."/>
            <person name="Chen Y.H."/>
            <person name="Li J.Y."/>
            <person name="Li M.Y."/>
            <person name="Jade Lu M.Y."/>
            <person name="Nakayashiki H."/>
            <person name="Li W.H."/>
        </authorList>
    </citation>
    <scope>NUCLEOTIDE SEQUENCE [LARGE SCALE GENOMIC DNA]</scope>
    <source>
        <strain evidence="11">MZ5-1-6</strain>
    </source>
</reference>
<keyword evidence="4" id="KW-0747">Spliceosome</keyword>
<dbReference type="GO" id="GO:0006397">
    <property type="term" value="P:mRNA processing"/>
    <property type="evidence" value="ECO:0007669"/>
    <property type="project" value="UniProtKB-KW"/>
</dbReference>
<keyword evidence="3" id="KW-0507">mRNA processing</keyword>
<dbReference type="CDD" id="cd12247">
    <property type="entry name" value="RRM2_U1A_like"/>
    <property type="match status" value="1"/>
</dbReference>
<evidence type="ECO:0000256" key="1">
    <source>
        <dbReference type="ARBA" id="ARBA00004123"/>
    </source>
</evidence>
<dbReference type="GO" id="GO:0030532">
    <property type="term" value="C:small nuclear ribonucleoprotein complex"/>
    <property type="evidence" value="ECO:0007669"/>
    <property type="project" value="UniProtKB-ARBA"/>
</dbReference>
<dbReference type="EMBL" id="CP034205">
    <property type="protein sequence ID" value="QBZ57166.1"/>
    <property type="molecule type" value="Genomic_DNA"/>
</dbReference>
<keyword evidence="5" id="KW-0677">Repeat</keyword>
<comment type="subcellular location">
    <subcellularLocation>
        <location evidence="1">Nucleus</location>
    </subcellularLocation>
</comment>
<keyword evidence="7" id="KW-0508">mRNA splicing</keyword>
<evidence type="ECO:0000256" key="7">
    <source>
        <dbReference type="ARBA" id="ARBA00023187"/>
    </source>
</evidence>
<dbReference type="FunFam" id="3.30.70.330:FF:000039">
    <property type="entry name" value="U1 small nuclear ribonucleoprotein A"/>
    <property type="match status" value="1"/>
</dbReference>
<evidence type="ECO:0000256" key="2">
    <source>
        <dbReference type="ARBA" id="ARBA00007243"/>
    </source>
</evidence>
<dbReference type="InterPro" id="IPR000504">
    <property type="entry name" value="RRM_dom"/>
</dbReference>
<dbReference type="PROSITE" id="PS50102">
    <property type="entry name" value="RRM"/>
    <property type="match status" value="2"/>
</dbReference>
<keyword evidence="6" id="KW-0694">RNA-binding</keyword>
<evidence type="ECO:0000256" key="8">
    <source>
        <dbReference type="ARBA" id="ARBA00023242"/>
    </source>
</evidence>
<dbReference type="FunFam" id="3.30.70.330:FF:000029">
    <property type="entry name" value="U2 small nuclear ribonucleoprotein B"/>
    <property type="match status" value="1"/>
</dbReference>
<evidence type="ECO:0000256" key="5">
    <source>
        <dbReference type="ARBA" id="ARBA00022737"/>
    </source>
</evidence>
<evidence type="ECO:0000256" key="6">
    <source>
        <dbReference type="ARBA" id="ARBA00022884"/>
    </source>
</evidence>
<evidence type="ECO:0000313" key="12">
    <source>
        <dbReference type="Proteomes" id="UP000294847"/>
    </source>
</evidence>
<comment type="similarity">
    <text evidence="2">Belongs to the RRM U1 A/B'' family.</text>
</comment>
<evidence type="ECO:0000256" key="4">
    <source>
        <dbReference type="ARBA" id="ARBA00022728"/>
    </source>
</evidence>
<accession>A0A4P7N885</accession>
<dbReference type="InterPro" id="IPR035979">
    <property type="entry name" value="RBD_domain_sf"/>
</dbReference>
<evidence type="ECO:0000313" key="11">
    <source>
        <dbReference type="EMBL" id="QBZ57166.1"/>
    </source>
</evidence>
<keyword evidence="9" id="KW-0687">Ribonucleoprotein</keyword>
<dbReference type="SMART" id="SM00360">
    <property type="entry name" value="RRM"/>
    <property type="match status" value="2"/>
</dbReference>
<dbReference type="InterPro" id="IPR012677">
    <property type="entry name" value="Nucleotide-bd_a/b_plait_sf"/>
</dbReference>
<dbReference type="AlphaFoldDB" id="A0A4P7N885"/>
<organism evidence="11 12">
    <name type="scientific">Pyricularia oryzae</name>
    <name type="common">Rice blast fungus</name>
    <name type="synonym">Magnaporthe oryzae</name>
    <dbReference type="NCBI Taxonomy" id="318829"/>
    <lineage>
        <taxon>Eukaryota</taxon>
        <taxon>Fungi</taxon>
        <taxon>Dikarya</taxon>
        <taxon>Ascomycota</taxon>
        <taxon>Pezizomycotina</taxon>
        <taxon>Sordariomycetes</taxon>
        <taxon>Sordariomycetidae</taxon>
        <taxon>Magnaporthales</taxon>
        <taxon>Pyriculariaceae</taxon>
        <taxon>Pyricularia</taxon>
    </lineage>
</organism>
<feature type="compositionally biased region" description="Low complexity" evidence="10">
    <location>
        <begin position="140"/>
        <end position="149"/>
    </location>
</feature>
<dbReference type="SMR" id="A0A4P7N885"/>
<dbReference type="GO" id="GO:0003723">
    <property type="term" value="F:RNA binding"/>
    <property type="evidence" value="ECO:0007669"/>
    <property type="project" value="UniProtKB-UniRule"/>
</dbReference>
<dbReference type="Pfam" id="PF00076">
    <property type="entry name" value="RRM_1"/>
    <property type="match status" value="2"/>
</dbReference>
<evidence type="ECO:0000256" key="9">
    <source>
        <dbReference type="ARBA" id="ARBA00023274"/>
    </source>
</evidence>
<gene>
    <name evidence="11" type="ORF">PoMZ_02090</name>
</gene>
<evidence type="ECO:0000256" key="10">
    <source>
        <dbReference type="SAM" id="MobiDB-lite"/>
    </source>
</evidence>
<dbReference type="PANTHER" id="PTHR10501">
    <property type="entry name" value="U1 SMALL NUCLEAR RIBONUCLEOPROTEIN A/U2 SMALL NUCLEAR RIBONUCLEOPROTEIN B"/>
    <property type="match status" value="1"/>
</dbReference>
<dbReference type="SUPFAM" id="SSF54928">
    <property type="entry name" value="RNA-binding domain, RBD"/>
    <property type="match status" value="1"/>
</dbReference>
<dbReference type="Proteomes" id="UP000294847">
    <property type="component" value="Chromosome 2"/>
</dbReference>
<sequence>MSEAPIATVYVRNLEERVKPDVLKETLTTIFSEYGNIIDIVAKTNLKAKGQAFVVFDDPASAQRAIEEVQGFEIFDKPIHLALARTRSDATVKANGSEEDLEAHKRRRVAEMDKKKAAEAAAAQTQLKDRANKPGRGLKATGPAGAAPTVPDEYLPPNKILFVQHLPEDFDVEKLTTVFGRFDGFREVRLVPGRRGIAFVEYDGEAGAIAAKENTAGMPLGAEGKPVKVTYQRQ</sequence>
<evidence type="ECO:0000256" key="3">
    <source>
        <dbReference type="ARBA" id="ARBA00022664"/>
    </source>
</evidence>
<dbReference type="Gene3D" id="3.30.70.330">
    <property type="match status" value="2"/>
</dbReference>
<protein>
    <submittedName>
        <fullName evidence="11">Uncharacterized protein</fullName>
    </submittedName>
</protein>
<dbReference type="GO" id="GO:0008380">
    <property type="term" value="P:RNA splicing"/>
    <property type="evidence" value="ECO:0007669"/>
    <property type="project" value="UniProtKB-KW"/>
</dbReference>
<name>A0A4P7N885_PYROR</name>
<dbReference type="CDD" id="cd12246">
    <property type="entry name" value="RRM1_U1A_like"/>
    <property type="match status" value="1"/>
</dbReference>